<feature type="binding site" evidence="10">
    <location>
        <position position="177"/>
    </location>
    <ligand>
        <name>ATP</name>
        <dbReference type="ChEBI" id="CHEBI:30616"/>
    </ligand>
</feature>
<feature type="compositionally biased region" description="Basic and acidic residues" evidence="11">
    <location>
        <begin position="1"/>
        <end position="10"/>
    </location>
</feature>
<dbReference type="PROSITE" id="PS51192">
    <property type="entry name" value="HELICASE_ATP_BIND_1"/>
    <property type="match status" value="1"/>
</dbReference>
<keyword evidence="6 10" id="KW-0653">Protein transport</keyword>
<dbReference type="Pfam" id="PF01043">
    <property type="entry name" value="SecA_PP_bind"/>
    <property type="match status" value="1"/>
</dbReference>
<dbReference type="SMART" id="SM00957">
    <property type="entry name" value="SecA_DEAD"/>
    <property type="match status" value="1"/>
</dbReference>
<comment type="function">
    <text evidence="10">Part of the Sec protein translocase complex. Interacts with the SecYEG preprotein conducting channel. Has a central role in coupling the hydrolysis of ATP to the transfer of proteins into and across the cell membrane, serving as an ATP-driven molecular motor driving the stepwise translocation of polypeptide chains across the membrane.</text>
</comment>
<keyword evidence="2 10" id="KW-1003">Cell membrane</keyword>
<keyword evidence="1 10" id="KW-0813">Transport</keyword>
<proteinExistence type="inferred from homology"/>
<dbReference type="InterPro" id="IPR027417">
    <property type="entry name" value="P-loop_NTPase"/>
</dbReference>
<dbReference type="EC" id="7.4.2.8" evidence="10"/>
<dbReference type="InterPro" id="IPR014001">
    <property type="entry name" value="Helicase_ATP-bd"/>
</dbReference>
<evidence type="ECO:0000256" key="10">
    <source>
        <dbReference type="HAMAP-Rule" id="MF_01382"/>
    </source>
</evidence>
<dbReference type="PROSITE" id="PS51196">
    <property type="entry name" value="SECA_MOTOR_DEAD"/>
    <property type="match status" value="1"/>
</dbReference>
<organism evidence="15 16">
    <name type="scientific">Rubripirellula lacrimiformis</name>
    <dbReference type="NCBI Taxonomy" id="1930273"/>
    <lineage>
        <taxon>Bacteria</taxon>
        <taxon>Pseudomonadati</taxon>
        <taxon>Planctomycetota</taxon>
        <taxon>Planctomycetia</taxon>
        <taxon>Pirellulales</taxon>
        <taxon>Pirellulaceae</taxon>
        <taxon>Rubripirellula</taxon>
    </lineage>
</organism>
<accession>A0A517NGS0</accession>
<dbReference type="InterPro" id="IPR014018">
    <property type="entry name" value="SecA_motor_DEAD"/>
</dbReference>
<evidence type="ECO:0000256" key="5">
    <source>
        <dbReference type="ARBA" id="ARBA00022840"/>
    </source>
</evidence>
<evidence type="ECO:0000259" key="14">
    <source>
        <dbReference type="PROSITE" id="PS51196"/>
    </source>
</evidence>
<dbReference type="HAMAP" id="MF_01382">
    <property type="entry name" value="SecA"/>
    <property type="match status" value="1"/>
</dbReference>
<feature type="domain" description="Helicase C-terminal" evidence="13">
    <location>
        <begin position="535"/>
        <end position="694"/>
    </location>
</feature>
<comment type="catalytic activity">
    <reaction evidence="10">
        <text>ATP + H2O + cellular proteinSide 1 = ADP + phosphate + cellular proteinSide 2.</text>
        <dbReference type="EC" id="7.4.2.8"/>
    </reaction>
</comment>
<dbReference type="Gene3D" id="3.40.50.300">
    <property type="entry name" value="P-loop containing nucleotide triphosphate hydrolases"/>
    <property type="match status" value="2"/>
</dbReference>
<feature type="domain" description="Helicase ATP-binding" evidence="12">
    <location>
        <begin position="179"/>
        <end position="337"/>
    </location>
</feature>
<dbReference type="PROSITE" id="PS01312">
    <property type="entry name" value="SECA"/>
    <property type="match status" value="1"/>
</dbReference>
<dbReference type="PRINTS" id="PR00906">
    <property type="entry name" value="SECA"/>
</dbReference>
<dbReference type="KEGG" id="rlc:K227x_47360"/>
<dbReference type="GO" id="GO:0006605">
    <property type="term" value="P:protein targeting"/>
    <property type="evidence" value="ECO:0007669"/>
    <property type="project" value="UniProtKB-UniRule"/>
</dbReference>
<dbReference type="CDD" id="cd18803">
    <property type="entry name" value="SF2_C_secA"/>
    <property type="match status" value="1"/>
</dbReference>
<feature type="region of interest" description="Disordered" evidence="11">
    <location>
        <begin position="1"/>
        <end position="97"/>
    </location>
</feature>
<dbReference type="EMBL" id="CP036525">
    <property type="protein sequence ID" value="QDT06327.1"/>
    <property type="molecule type" value="Genomic_DNA"/>
</dbReference>
<evidence type="ECO:0000256" key="7">
    <source>
        <dbReference type="ARBA" id="ARBA00022967"/>
    </source>
</evidence>
<dbReference type="GO" id="GO:0043952">
    <property type="term" value="P:protein transport by the Sec complex"/>
    <property type="evidence" value="ECO:0007669"/>
    <property type="project" value="TreeGrafter"/>
</dbReference>
<dbReference type="FunFam" id="3.40.50.300:FF:000429">
    <property type="entry name" value="Preprotein translocase subunit SecA"/>
    <property type="match status" value="1"/>
</dbReference>
<dbReference type="GO" id="GO:0065002">
    <property type="term" value="P:intracellular protein transmembrane transport"/>
    <property type="evidence" value="ECO:0007669"/>
    <property type="project" value="UniProtKB-UniRule"/>
</dbReference>
<evidence type="ECO:0000259" key="13">
    <source>
        <dbReference type="PROSITE" id="PS51194"/>
    </source>
</evidence>
<evidence type="ECO:0000256" key="4">
    <source>
        <dbReference type="ARBA" id="ARBA00022741"/>
    </source>
</evidence>
<feature type="compositionally biased region" description="Pro residues" evidence="11">
    <location>
        <begin position="69"/>
        <end position="78"/>
    </location>
</feature>
<keyword evidence="3 10" id="KW-0963">Cytoplasm</keyword>
<dbReference type="InterPro" id="IPR000185">
    <property type="entry name" value="SecA"/>
</dbReference>
<comment type="similarity">
    <text evidence="10">Belongs to the SecA family.</text>
</comment>
<dbReference type="RefSeq" id="WP_145172890.1">
    <property type="nucleotide sequence ID" value="NZ_CP036525.1"/>
</dbReference>
<dbReference type="GO" id="GO:0031522">
    <property type="term" value="C:cell envelope Sec protein transport complex"/>
    <property type="evidence" value="ECO:0007669"/>
    <property type="project" value="TreeGrafter"/>
</dbReference>
<sequence length="739" mass="82174">MSAGKTHPENLSDVQPSDDQLASAGEVVDGVVPLAPQAGSETTDSISENPPLQVPQTAADADGLALPEGAPPPDPAPLNPEAEASKRRGNDTGRTLSVFSRQGFRPQLFRWKRQLALVNAFEKTLMAEDDSDLRKRSLAIRYRAMAGEKLALILPEAYALVREAGRRALSMRHYDVQVIGGIALFEGYVAEMQTGEGKTLTATLPLYLHSLTGKGAHLATVNDYLAKRDADWMRPLFAMLGVDVGIIQTPDDQPARRKSYACAITYGTAKEFGFDFLRDRLLLRAQNRLQTEMLGDGGGGFGGSGDEIVMRGMHFCLVDEADSILIDEARTPLIIGSIEDTVRDQIVETYRWASDNAEGYEQEEHFTIHPDTKQYELTSRGRQRVRALPKSDLVRTMGLVDLYEYAERAIKVHREFLLDRQYVVRPGDKGVDEIVIVDEFTGRLAEGRKWRDGIHQAIESKENIDISVPTGQAARITVQDLFLRYPHLAGMTGTAATSARELHRIYRTPVLRVPTNKPPQRKRLPDRVFGTMERKFEAIVKEIEDIHASGRPILIGTRSIDKSELLSRMLTEIGITHKVLNANNVAEEAEIVSDAGGMGRVTVATNMAGRGTDIKLSDGVESLGGMHVICTELHDAARIDRQLIGRCGRQGDNGSYRQYLSLDDDILKTGLGIKKSDRLKDQGAITAGAVDRLAKLFRRAQRKVERKHFRDRMVLMHHEKERKKMQREIGQDPYLDTPD</sequence>
<dbReference type="SMART" id="SM00958">
    <property type="entry name" value="SecA_PP_bind"/>
    <property type="match status" value="1"/>
</dbReference>
<keyword evidence="4 10" id="KW-0547">Nucleotide-binding</keyword>
<evidence type="ECO:0000256" key="2">
    <source>
        <dbReference type="ARBA" id="ARBA00022475"/>
    </source>
</evidence>
<evidence type="ECO:0000256" key="11">
    <source>
        <dbReference type="SAM" id="MobiDB-lite"/>
    </source>
</evidence>
<dbReference type="GO" id="GO:0005524">
    <property type="term" value="F:ATP binding"/>
    <property type="evidence" value="ECO:0007669"/>
    <property type="project" value="UniProtKB-UniRule"/>
</dbReference>
<dbReference type="SUPFAM" id="SSF81767">
    <property type="entry name" value="Pre-protein crosslinking domain of SecA"/>
    <property type="match status" value="1"/>
</dbReference>
<dbReference type="GO" id="GO:0005886">
    <property type="term" value="C:plasma membrane"/>
    <property type="evidence" value="ECO:0007669"/>
    <property type="project" value="UniProtKB-SubCell"/>
</dbReference>
<dbReference type="Pfam" id="PF07517">
    <property type="entry name" value="SecA_DEAD"/>
    <property type="match status" value="1"/>
</dbReference>
<dbReference type="InterPro" id="IPR020937">
    <property type="entry name" value="SecA_CS"/>
</dbReference>
<dbReference type="PANTHER" id="PTHR30612:SF0">
    <property type="entry name" value="CHLOROPLAST PROTEIN-TRANSPORTING ATPASE"/>
    <property type="match status" value="1"/>
</dbReference>
<evidence type="ECO:0000313" key="16">
    <source>
        <dbReference type="Proteomes" id="UP000318538"/>
    </source>
</evidence>
<name>A0A517NGS0_9BACT</name>
<evidence type="ECO:0000259" key="12">
    <source>
        <dbReference type="PROSITE" id="PS51192"/>
    </source>
</evidence>
<dbReference type="PANTHER" id="PTHR30612">
    <property type="entry name" value="SECA INNER MEMBRANE COMPONENT OF SEC PROTEIN SECRETION SYSTEM"/>
    <property type="match status" value="1"/>
</dbReference>
<keyword evidence="9 10" id="KW-0472">Membrane</keyword>
<keyword evidence="7 10" id="KW-1278">Translocase</keyword>
<dbReference type="InterPro" id="IPR044722">
    <property type="entry name" value="SecA_SF2_C"/>
</dbReference>
<feature type="compositionally biased region" description="Polar residues" evidence="11">
    <location>
        <begin position="39"/>
        <end position="56"/>
    </location>
</feature>
<dbReference type="PROSITE" id="PS51194">
    <property type="entry name" value="HELICASE_CTER"/>
    <property type="match status" value="1"/>
</dbReference>
<dbReference type="Gene3D" id="3.90.1440.10">
    <property type="entry name" value="SecA, preprotein cross-linking domain"/>
    <property type="match status" value="1"/>
</dbReference>
<dbReference type="CDD" id="cd17928">
    <property type="entry name" value="DEXDc_SecA"/>
    <property type="match status" value="1"/>
</dbReference>
<dbReference type="SUPFAM" id="SSF52540">
    <property type="entry name" value="P-loop containing nucleoside triphosphate hydrolases"/>
    <property type="match status" value="2"/>
</dbReference>
<keyword evidence="8 10" id="KW-0811">Translocation</keyword>
<evidence type="ECO:0000256" key="1">
    <source>
        <dbReference type="ARBA" id="ARBA00022448"/>
    </source>
</evidence>
<keyword evidence="5 10" id="KW-0067">ATP-binding</keyword>
<keyword evidence="16" id="KW-1185">Reference proteome</keyword>
<dbReference type="InterPro" id="IPR001650">
    <property type="entry name" value="Helicase_C-like"/>
</dbReference>
<dbReference type="GO" id="GO:0017038">
    <property type="term" value="P:protein import"/>
    <property type="evidence" value="ECO:0007669"/>
    <property type="project" value="InterPro"/>
</dbReference>
<dbReference type="GO" id="GO:0008564">
    <property type="term" value="F:protein-exporting ATPase activity"/>
    <property type="evidence" value="ECO:0007669"/>
    <property type="project" value="UniProtKB-EC"/>
</dbReference>
<dbReference type="InterPro" id="IPR011130">
    <property type="entry name" value="SecA_preprotein_X-link_dom"/>
</dbReference>
<evidence type="ECO:0000256" key="9">
    <source>
        <dbReference type="ARBA" id="ARBA00023136"/>
    </source>
</evidence>
<evidence type="ECO:0000313" key="15">
    <source>
        <dbReference type="EMBL" id="QDT06327.1"/>
    </source>
</evidence>
<comment type="subcellular location">
    <subcellularLocation>
        <location evidence="10">Cell membrane</location>
        <topology evidence="10">Peripheral membrane protein</topology>
        <orientation evidence="10">Cytoplasmic side</orientation>
    </subcellularLocation>
    <subcellularLocation>
        <location evidence="10">Cytoplasm</location>
    </subcellularLocation>
    <text evidence="10">Distribution is 50-50.</text>
</comment>
<protein>
    <recommendedName>
        <fullName evidence="10">Protein translocase subunit SecA</fullName>
        <ecNumber evidence="10">7.4.2.8</ecNumber>
    </recommendedName>
</protein>
<dbReference type="OrthoDB" id="9805579at2"/>
<evidence type="ECO:0000256" key="3">
    <source>
        <dbReference type="ARBA" id="ARBA00022490"/>
    </source>
</evidence>
<feature type="binding site" evidence="10">
    <location>
        <position position="613"/>
    </location>
    <ligand>
        <name>ATP</name>
        <dbReference type="ChEBI" id="CHEBI:30616"/>
    </ligand>
</feature>
<dbReference type="Proteomes" id="UP000318538">
    <property type="component" value="Chromosome"/>
</dbReference>
<reference evidence="15 16" key="1">
    <citation type="submission" date="2019-02" db="EMBL/GenBank/DDBJ databases">
        <title>Deep-cultivation of Planctomycetes and their phenomic and genomic characterization uncovers novel biology.</title>
        <authorList>
            <person name="Wiegand S."/>
            <person name="Jogler M."/>
            <person name="Boedeker C."/>
            <person name="Pinto D."/>
            <person name="Vollmers J."/>
            <person name="Rivas-Marin E."/>
            <person name="Kohn T."/>
            <person name="Peeters S.H."/>
            <person name="Heuer A."/>
            <person name="Rast P."/>
            <person name="Oberbeckmann S."/>
            <person name="Bunk B."/>
            <person name="Jeske O."/>
            <person name="Meyerdierks A."/>
            <person name="Storesund J.E."/>
            <person name="Kallscheuer N."/>
            <person name="Luecker S."/>
            <person name="Lage O.M."/>
            <person name="Pohl T."/>
            <person name="Merkel B.J."/>
            <person name="Hornburger P."/>
            <person name="Mueller R.-W."/>
            <person name="Bruemmer F."/>
            <person name="Labrenz M."/>
            <person name="Spormann A.M."/>
            <person name="Op den Camp H."/>
            <person name="Overmann J."/>
            <person name="Amann R."/>
            <person name="Jetten M.S.M."/>
            <person name="Mascher T."/>
            <person name="Medema M.H."/>
            <person name="Devos D.P."/>
            <person name="Kaster A.-K."/>
            <person name="Ovreas L."/>
            <person name="Rohde M."/>
            <person name="Galperin M.Y."/>
            <person name="Jogler C."/>
        </authorList>
    </citation>
    <scope>NUCLEOTIDE SEQUENCE [LARGE SCALE GENOMIC DNA]</scope>
    <source>
        <strain evidence="15 16">K22_7</strain>
    </source>
</reference>
<evidence type="ECO:0000256" key="6">
    <source>
        <dbReference type="ARBA" id="ARBA00022927"/>
    </source>
</evidence>
<comment type="subunit">
    <text evidence="10">Monomer and homodimer. Part of the essential Sec protein translocation apparatus which comprises SecA, SecYEG and auxiliary proteins SecDF. Other proteins may also be involved.</text>
</comment>
<feature type="binding site" evidence="10">
    <location>
        <begin position="195"/>
        <end position="199"/>
    </location>
    <ligand>
        <name>ATP</name>
        <dbReference type="ChEBI" id="CHEBI:30616"/>
    </ligand>
</feature>
<dbReference type="Pfam" id="PF21090">
    <property type="entry name" value="P-loop_SecA"/>
    <property type="match status" value="1"/>
</dbReference>
<evidence type="ECO:0000256" key="8">
    <source>
        <dbReference type="ARBA" id="ARBA00023010"/>
    </source>
</evidence>
<dbReference type="GO" id="GO:0005829">
    <property type="term" value="C:cytosol"/>
    <property type="evidence" value="ECO:0007669"/>
    <property type="project" value="TreeGrafter"/>
</dbReference>
<dbReference type="InterPro" id="IPR011115">
    <property type="entry name" value="SecA_DEAD"/>
</dbReference>
<gene>
    <name evidence="10" type="primary">secA</name>
    <name evidence="15" type="ORF">K227x_47360</name>
</gene>
<dbReference type="AlphaFoldDB" id="A0A517NGS0"/>
<feature type="domain" description="SecA family profile" evidence="14">
    <location>
        <begin position="93"/>
        <end position="691"/>
    </location>
</feature>
<dbReference type="InterPro" id="IPR036670">
    <property type="entry name" value="SecA_X-link_sf"/>
</dbReference>